<accession>A0A0H5S8K8</accession>
<dbReference type="InterPro" id="IPR010326">
    <property type="entry name" value="EXOC3/Sec6"/>
</dbReference>
<name>A0A0H5S8K8_BRUMA</name>
<organism evidence="4">
    <name type="scientific">Brugia malayi</name>
    <name type="common">Filarial nematode worm</name>
    <dbReference type="NCBI Taxonomy" id="6279"/>
    <lineage>
        <taxon>Eukaryota</taxon>
        <taxon>Metazoa</taxon>
        <taxon>Ecdysozoa</taxon>
        <taxon>Nematoda</taxon>
        <taxon>Chromadorea</taxon>
        <taxon>Rhabditida</taxon>
        <taxon>Spirurina</taxon>
        <taxon>Spiruromorpha</taxon>
        <taxon>Filarioidea</taxon>
        <taxon>Onchocercidae</taxon>
        <taxon>Brugia</taxon>
    </lineage>
</organism>
<dbReference type="PANTHER" id="PTHR21292">
    <property type="entry name" value="EXOCYST COMPLEX COMPONENT SEC6-RELATED"/>
    <property type="match status" value="1"/>
</dbReference>
<keyword evidence="3" id="KW-0268">Exocytosis</keyword>
<dbReference type="WormBase" id="Bm3224">
    <property type="protein sequence ID" value="BM45411"/>
    <property type="gene ID" value="WBGene00223485"/>
    <property type="gene designation" value="Bma-sec-6"/>
</dbReference>
<gene>
    <name evidence="5" type="primary">bma-sec-6</name>
    <name evidence="4 5" type="ORF">Bm3224</name>
    <name evidence="4" type="ORF">BM_Bm3224</name>
</gene>
<evidence type="ECO:0000256" key="3">
    <source>
        <dbReference type="ARBA" id="ARBA00022483"/>
    </source>
</evidence>
<dbReference type="PANTHER" id="PTHR21292:SF1">
    <property type="entry name" value="EXOCYST COMPLEX COMPONENT 3"/>
    <property type="match status" value="1"/>
</dbReference>
<evidence type="ECO:0000313" key="4">
    <source>
        <dbReference type="EMBL" id="CRZ24926.1"/>
    </source>
</evidence>
<dbReference type="GO" id="GO:0006887">
    <property type="term" value="P:exocytosis"/>
    <property type="evidence" value="ECO:0007669"/>
    <property type="project" value="UniProtKB-KW"/>
</dbReference>
<dbReference type="Pfam" id="PF06046">
    <property type="entry name" value="Sec6"/>
    <property type="match status" value="1"/>
</dbReference>
<dbReference type="Gene3D" id="1.10.357.50">
    <property type="match status" value="1"/>
</dbReference>
<reference evidence="4" key="1">
    <citation type="journal article" date="2007" name="Science">
        <title>Draft genome of the filarial nematode parasite Brugia malayi.</title>
        <authorList>
            <person name="Ghedin E."/>
            <person name="Wang S."/>
            <person name="Spiro D."/>
            <person name="Caler E."/>
            <person name="Zhao Q."/>
            <person name="Crabtree J."/>
            <person name="Allen J.E."/>
            <person name="Delcher A.L."/>
            <person name="Guiliano D.B."/>
            <person name="Miranda-Saavedra D."/>
            <person name="Angiuoli S.V."/>
            <person name="Creasy T."/>
            <person name="Amedeo P."/>
            <person name="Haas B."/>
            <person name="El-Sayed N.M."/>
            <person name="Wortman J.R."/>
            <person name="Feldblyum T."/>
            <person name="Tallon L."/>
            <person name="Schatz M."/>
            <person name="Shumway M."/>
            <person name="Koo H."/>
            <person name="Salzberg S.L."/>
            <person name="Schobel S."/>
            <person name="Pertea M."/>
            <person name="Pop M."/>
            <person name="White O."/>
            <person name="Barton G.J."/>
            <person name="Carlow C.K."/>
            <person name="Crawford M.J."/>
            <person name="Daub J."/>
            <person name="Dimmic M.W."/>
            <person name="Estes C.F."/>
            <person name="Foster J.M."/>
            <person name="Ganatra M."/>
            <person name="Gregory W.F."/>
            <person name="Johnson N.M."/>
            <person name="Jin J."/>
            <person name="Komuniecki R."/>
            <person name="Korf I."/>
            <person name="Kumar S."/>
            <person name="Laney S."/>
            <person name="Li B.W."/>
            <person name="Li W."/>
            <person name="Lindblom T.H."/>
            <person name="Lustigman S."/>
            <person name="Ma D."/>
            <person name="Maina C.V."/>
            <person name="Martin D.M."/>
            <person name="McCarter J.P."/>
            <person name="McReynolds L."/>
            <person name="Mitreva M."/>
            <person name="Nutman T.B."/>
            <person name="Parkinson J."/>
            <person name="Peregrin-Alvarez J.M."/>
            <person name="Poole C."/>
            <person name="Ren Q."/>
            <person name="Saunders L."/>
            <person name="Sluder A.E."/>
            <person name="Smith K."/>
            <person name="Stanke M."/>
            <person name="Unnasch T.R."/>
            <person name="Ware J."/>
            <person name="Wei A.D."/>
            <person name="Weil G."/>
            <person name="Williams D.J."/>
            <person name="Zhang Y."/>
            <person name="Williams S.A."/>
            <person name="Fraser-Liggett C."/>
            <person name="Slatko B."/>
            <person name="Blaxter M.L."/>
            <person name="Scott A.L."/>
        </authorList>
    </citation>
    <scope>NUCLEOTIDE SEQUENCE</scope>
    <source>
        <strain evidence="4">FR3</strain>
    </source>
</reference>
<keyword evidence="2" id="KW-0813">Transport</keyword>
<sequence length="833" mass="95802">MRKNKCNMDIDAIEKEAHAAALVQVAQMFQRPDQLEKLDTFKKRADRKKTAVEAMLRTGVQSQLEGIRTAIGHLSTTVEDIKEVETSLQEIYTALLAFPELKQKMAKLREANVKNSQYATSIGHLQHIYEINETIEKTREYVQDGKLLLAHKNIMEMEHARDDLMYEVHKLQQSNVNYEKNLLKTYFSDLDKVIQELAKQLWYICSRCLEAVRGTEQGPTQLVTALRIIEREERIDQYYIDRQSSTNDFMPPGRPRKWRQKCLEVIASTVKQRIEGNQLEDRSLNKQWLARYLEVCRLVLMDDLLVAKSAASPCFPPSYEIYDRFVSMYHNLLSGRLREIASDKLEKNELVQLLSWVNSYASDQILGNPRLQINTAALLADHPLLPKFTVTELCDRFIEITRRDMHEWLEKTLMQEKDDWYKDVHPEEERLGYFYTQLPSILFGMIEDTISLTKEISHDIIPNVVEVSVDEFRNFANKYKDAATAYKNKHFGNRSHFKEFTATVIAIANNLDICTESTEKLKQHIRLTMEADVSPSNLSNADTSVSLQSNRSSSVMVVSRQALLDKIDQLKKRWNIGMQSAVGTLLDEVNEDIAPHLAEILTKKWLGGSSALETVCMTVADYYSDHKHLRPHIRCALLMEIQYKIIGEYMIGIDNRRLSFANYDDRHGASELLKSDGERIAQLFSKLLNDVDVTFTDLTVILTAMSDVLSLRDKSLLALETTTLVRKFPDIHVELLSALIQTREDMGRVEARAMAEDTIGHMKHHPKGDAVFAKLFQACKAGPKRIFRLEDTMEHIKHSLGIAQSLGAFENNHSEFYFSTTRISHYCFFLLTS</sequence>
<dbReference type="AlphaFoldDB" id="A0A0H5S8K8"/>
<dbReference type="InterPro" id="IPR042532">
    <property type="entry name" value="EXOC3/Sec6_C"/>
</dbReference>
<dbReference type="Gene3D" id="1.10.357.70">
    <property type="entry name" value="Exocyst complex component Sec6, C-terminal domain"/>
    <property type="match status" value="1"/>
</dbReference>
<evidence type="ECO:0000256" key="1">
    <source>
        <dbReference type="ARBA" id="ARBA00009447"/>
    </source>
</evidence>
<reference evidence="4" key="2">
    <citation type="submission" date="2012-12" db="EMBL/GenBank/DDBJ databases">
        <authorList>
            <person name="Gao Y.W."/>
            <person name="Fan S.T."/>
            <person name="Sun H.T."/>
            <person name="Wang Z."/>
            <person name="Gao X.L."/>
            <person name="Li Y.G."/>
            <person name="Wang T.C."/>
            <person name="Zhang K."/>
            <person name="Xu W.W."/>
            <person name="Yu Z.J."/>
            <person name="Xia X.Z."/>
        </authorList>
    </citation>
    <scope>NUCLEOTIDE SEQUENCE</scope>
    <source>
        <strain evidence="4">FR3</strain>
    </source>
</reference>
<dbReference type="GO" id="GO:0000149">
    <property type="term" value="F:SNARE binding"/>
    <property type="evidence" value="ECO:0007669"/>
    <property type="project" value="TreeGrafter"/>
</dbReference>
<proteinExistence type="inferred from homology"/>
<dbReference type="EMBL" id="LN856992">
    <property type="protein sequence ID" value="CRZ24926.1"/>
    <property type="molecule type" value="Genomic_DNA"/>
</dbReference>
<evidence type="ECO:0000256" key="2">
    <source>
        <dbReference type="ARBA" id="ARBA00022448"/>
    </source>
</evidence>
<evidence type="ECO:0000313" key="5">
    <source>
        <dbReference type="WormBase" id="Bm3224"/>
    </source>
</evidence>
<dbReference type="OMA" id="MNIGPKT"/>
<comment type="similarity">
    <text evidence="1">Belongs to the SEC6 family.</text>
</comment>
<dbReference type="GO" id="GO:0051601">
    <property type="term" value="P:exocyst localization"/>
    <property type="evidence" value="ECO:0007669"/>
    <property type="project" value="TreeGrafter"/>
</dbReference>
<dbReference type="GO" id="GO:0000145">
    <property type="term" value="C:exocyst"/>
    <property type="evidence" value="ECO:0007669"/>
    <property type="project" value="InterPro"/>
</dbReference>
<protein>
    <submittedName>
        <fullName evidence="4">Bm3224</fullName>
    </submittedName>
</protein>